<dbReference type="Pfam" id="PF00135">
    <property type="entry name" value="COesterase"/>
    <property type="match status" value="1"/>
</dbReference>
<dbReference type="STRING" id="1081105.A0A162JMG2"/>
<dbReference type="ESTHER" id="9hypo-a0a162jmg2">
    <property type="family name" value="Fungal_carboxylesterase_lipase"/>
</dbReference>
<comment type="similarity">
    <text evidence="1 3">Belongs to the type-B carboxylesterase/lipase family.</text>
</comment>
<evidence type="ECO:0000259" key="4">
    <source>
        <dbReference type="Pfam" id="PF00135"/>
    </source>
</evidence>
<comment type="caution">
    <text evidence="5">The sequence shown here is derived from an EMBL/GenBank/DDBJ whole genome shotgun (WGS) entry which is preliminary data.</text>
</comment>
<dbReference type="PANTHER" id="PTHR11559">
    <property type="entry name" value="CARBOXYLESTERASE"/>
    <property type="match status" value="1"/>
</dbReference>
<dbReference type="Proteomes" id="UP000243498">
    <property type="component" value="Unassembled WGS sequence"/>
</dbReference>
<accession>A0A162JMG2</accession>
<evidence type="ECO:0000256" key="2">
    <source>
        <dbReference type="ARBA" id="ARBA00022801"/>
    </source>
</evidence>
<feature type="signal peptide" evidence="3">
    <location>
        <begin position="1"/>
        <end position="18"/>
    </location>
</feature>
<dbReference type="OrthoDB" id="408631at2759"/>
<evidence type="ECO:0000256" key="1">
    <source>
        <dbReference type="ARBA" id="ARBA00005964"/>
    </source>
</evidence>
<gene>
    <name evidence="5" type="ORF">NOR_03921</name>
</gene>
<dbReference type="SUPFAM" id="SSF53474">
    <property type="entry name" value="alpha/beta-Hydrolases"/>
    <property type="match status" value="1"/>
</dbReference>
<evidence type="ECO:0000256" key="3">
    <source>
        <dbReference type="RuleBase" id="RU361235"/>
    </source>
</evidence>
<organism evidence="5 6">
    <name type="scientific">Metarhizium rileyi (strain RCEF 4871)</name>
    <name type="common">Nomuraea rileyi</name>
    <dbReference type="NCBI Taxonomy" id="1649241"/>
    <lineage>
        <taxon>Eukaryota</taxon>
        <taxon>Fungi</taxon>
        <taxon>Dikarya</taxon>
        <taxon>Ascomycota</taxon>
        <taxon>Pezizomycotina</taxon>
        <taxon>Sordariomycetes</taxon>
        <taxon>Hypocreomycetidae</taxon>
        <taxon>Hypocreales</taxon>
        <taxon>Clavicipitaceae</taxon>
        <taxon>Metarhizium</taxon>
    </lineage>
</organism>
<dbReference type="EMBL" id="AZHC01000010">
    <property type="protein sequence ID" value="OAA44193.1"/>
    <property type="molecule type" value="Genomic_DNA"/>
</dbReference>
<keyword evidence="2 3" id="KW-0378">Hydrolase</keyword>
<feature type="domain" description="Carboxylesterase type B" evidence="4">
    <location>
        <begin position="38"/>
        <end position="552"/>
    </location>
</feature>
<dbReference type="InterPro" id="IPR002018">
    <property type="entry name" value="CarbesteraseB"/>
</dbReference>
<dbReference type="GO" id="GO:0016787">
    <property type="term" value="F:hydrolase activity"/>
    <property type="evidence" value="ECO:0007669"/>
    <property type="project" value="UniProtKB-KW"/>
</dbReference>
<evidence type="ECO:0000313" key="5">
    <source>
        <dbReference type="EMBL" id="OAA44193.1"/>
    </source>
</evidence>
<dbReference type="AlphaFoldDB" id="A0A162JMG2"/>
<dbReference type="InterPro" id="IPR019819">
    <property type="entry name" value="Carboxylesterase_B_CS"/>
</dbReference>
<keyword evidence="3" id="KW-0732">Signal</keyword>
<reference evidence="5 6" key="1">
    <citation type="journal article" date="2016" name="Genome Biol. Evol.">
        <title>Divergent and convergent evolution of fungal pathogenicity.</title>
        <authorList>
            <person name="Shang Y."/>
            <person name="Xiao G."/>
            <person name="Zheng P."/>
            <person name="Cen K."/>
            <person name="Zhan S."/>
            <person name="Wang C."/>
        </authorList>
    </citation>
    <scope>NUCLEOTIDE SEQUENCE [LARGE SCALE GENOMIC DNA]</scope>
    <source>
        <strain evidence="5 6">RCEF 4871</strain>
    </source>
</reference>
<dbReference type="InterPro" id="IPR029058">
    <property type="entry name" value="AB_hydrolase_fold"/>
</dbReference>
<evidence type="ECO:0000313" key="6">
    <source>
        <dbReference type="Proteomes" id="UP000243498"/>
    </source>
</evidence>
<dbReference type="InterPro" id="IPR019826">
    <property type="entry name" value="Carboxylesterase_B_AS"/>
</dbReference>
<dbReference type="Gene3D" id="3.40.50.1820">
    <property type="entry name" value="alpha/beta hydrolase"/>
    <property type="match status" value="1"/>
</dbReference>
<proteinExistence type="inferred from homology"/>
<dbReference type="PROSITE" id="PS00122">
    <property type="entry name" value="CARBOXYLESTERASE_B_1"/>
    <property type="match status" value="1"/>
</dbReference>
<dbReference type="InterPro" id="IPR050309">
    <property type="entry name" value="Type-B_Carboxylest/Lipase"/>
</dbReference>
<sequence>MAVLLSLLILASASCASSLPVVDLGYQLHQAISFNSTSGQYKFSNIRYAAPPVGDLRFRAPAQPEEDRAQVQTGETGRICPQASPIWAQNIQPSFLLSLLSNTAFNQSTNVSSYLYVPAKPDPRATEDCLFLDVVVPEKIFNGANSSRSAAPKSNLAPVLVWIYGGGYVAGEKDSNDATELIQRSEVVGDGLVYVAINYRLGAFGWLAGESLTANGVANAALHDQRFALEWVQKNIHLFGGDAKRVTVMGESAGGGSILHQITAYGGAGQPPPFQQAILQSPGWIPTPEKNQEPILQEFLGILNVSTIEEARNLPSDDLMAANAYQIATKSSYGTFTYGPVVDGDFVPAQPAQLLKDGRFHHGINVMVGHNAAEGLLFSTPDGRNSSALPGLLEETLPSTKNATDYITDLLYPAQYDGTYGYTSPLMRLSTIISDVFFICNNDYVNRAYGNRTFSYLFSVPPALHGQDVLYTFYNKGFKLDDPSLAFLGVKNETIALVMQDYFTSFVQTSRPSSPLGPTFDEYGQARSLVNIGNDTIGPITDTTNATRCSFWQNLP</sequence>
<keyword evidence="6" id="KW-1185">Reference proteome</keyword>
<protein>
    <recommendedName>
        <fullName evidence="3">Carboxylic ester hydrolase</fullName>
        <ecNumber evidence="3">3.1.1.-</ecNumber>
    </recommendedName>
</protein>
<feature type="chain" id="PRO_5007747866" description="Carboxylic ester hydrolase" evidence="3">
    <location>
        <begin position="19"/>
        <end position="556"/>
    </location>
</feature>
<dbReference type="PROSITE" id="PS00941">
    <property type="entry name" value="CARBOXYLESTERASE_B_2"/>
    <property type="match status" value="1"/>
</dbReference>
<dbReference type="OMA" id="WGQFTYG"/>
<dbReference type="EC" id="3.1.1.-" evidence="3"/>
<name>A0A162JMG2_METRR</name>